<evidence type="ECO:0000256" key="5">
    <source>
        <dbReference type="ARBA" id="ARBA00022679"/>
    </source>
</evidence>
<dbReference type="GO" id="GO:0005789">
    <property type="term" value="C:endoplasmic reticulum membrane"/>
    <property type="evidence" value="ECO:0007669"/>
    <property type="project" value="UniProtKB-SubCell"/>
</dbReference>
<evidence type="ECO:0000313" key="12">
    <source>
        <dbReference type="EMBL" id="KAJ3837519.1"/>
    </source>
</evidence>
<evidence type="ECO:0000256" key="3">
    <source>
        <dbReference type="ARBA" id="ARBA00008715"/>
    </source>
</evidence>
<feature type="transmembrane region" description="Helical" evidence="10">
    <location>
        <begin position="231"/>
        <end position="255"/>
    </location>
</feature>
<keyword evidence="9 10" id="KW-0472">Membrane</keyword>
<keyword evidence="8 10" id="KW-1133">Transmembrane helix</keyword>
<evidence type="ECO:0000256" key="2">
    <source>
        <dbReference type="ARBA" id="ARBA00004922"/>
    </source>
</evidence>
<feature type="region of interest" description="Disordered" evidence="11">
    <location>
        <begin position="1"/>
        <end position="35"/>
    </location>
</feature>
<evidence type="ECO:0000256" key="6">
    <source>
        <dbReference type="ARBA" id="ARBA00022692"/>
    </source>
</evidence>
<evidence type="ECO:0000256" key="11">
    <source>
        <dbReference type="SAM" id="MobiDB-lite"/>
    </source>
</evidence>
<gene>
    <name evidence="12" type="ORF">F5878DRAFT_622170</name>
</gene>
<feature type="transmembrane region" description="Helical" evidence="10">
    <location>
        <begin position="612"/>
        <end position="632"/>
    </location>
</feature>
<dbReference type="PANTHER" id="PTHR12413">
    <property type="entry name" value="DOLICHYL GLYCOSYLTRANSFERASE"/>
    <property type="match status" value="1"/>
</dbReference>
<feature type="transmembrane region" description="Helical" evidence="10">
    <location>
        <begin position="549"/>
        <end position="565"/>
    </location>
</feature>
<reference evidence="12" key="1">
    <citation type="submission" date="2022-08" db="EMBL/GenBank/DDBJ databases">
        <authorList>
            <consortium name="DOE Joint Genome Institute"/>
            <person name="Min B."/>
            <person name="Riley R."/>
            <person name="Sierra-Patev S."/>
            <person name="Naranjo-Ortiz M."/>
            <person name="Looney B."/>
            <person name="Konkel Z."/>
            <person name="Slot J.C."/>
            <person name="Sakamoto Y."/>
            <person name="Steenwyk J.L."/>
            <person name="Rokas A."/>
            <person name="Carro J."/>
            <person name="Camarero S."/>
            <person name="Ferreira P."/>
            <person name="Molpeceres G."/>
            <person name="Ruiz-Duenas F.J."/>
            <person name="Serrano A."/>
            <person name="Henrissat B."/>
            <person name="Drula E."/>
            <person name="Hughes K.W."/>
            <person name="Mata J.L."/>
            <person name="Ishikawa N.K."/>
            <person name="Vargas-Isla R."/>
            <person name="Ushijima S."/>
            <person name="Smith C.A."/>
            <person name="Ahrendt S."/>
            <person name="Andreopoulos W."/>
            <person name="He G."/>
            <person name="Labutti K."/>
            <person name="Lipzen A."/>
            <person name="Ng V."/>
            <person name="Sandor L."/>
            <person name="Barry K."/>
            <person name="Martinez A.T."/>
            <person name="Xiao Y."/>
            <person name="Gibbons J.G."/>
            <person name="Terashima K."/>
            <person name="Hibbett D.S."/>
            <person name="Grigoriev I.V."/>
        </authorList>
    </citation>
    <scope>NUCLEOTIDE SEQUENCE</scope>
    <source>
        <strain evidence="12">TFB9207</strain>
    </source>
</reference>
<dbReference type="GO" id="GO:0042281">
    <property type="term" value="F:dolichyl pyrophosphate Man9GlcNAc2 alpha-1,3-glucosyltransferase activity"/>
    <property type="evidence" value="ECO:0007669"/>
    <property type="project" value="TreeGrafter"/>
</dbReference>
<evidence type="ECO:0000256" key="9">
    <source>
        <dbReference type="ARBA" id="ARBA00023136"/>
    </source>
</evidence>
<dbReference type="PANTHER" id="PTHR12413:SF1">
    <property type="entry name" value="DOLICHYL PYROPHOSPHATE MAN9GLCNAC2 ALPHA-1,3-GLUCOSYLTRANSFERASE"/>
    <property type="match status" value="1"/>
</dbReference>
<dbReference type="EC" id="2.4.1.-" evidence="10"/>
<dbReference type="InterPro" id="IPR004856">
    <property type="entry name" value="Glyco_trans_ALG6/ALG8"/>
</dbReference>
<evidence type="ECO:0000313" key="13">
    <source>
        <dbReference type="Proteomes" id="UP001163846"/>
    </source>
</evidence>
<dbReference type="AlphaFoldDB" id="A0AA38P748"/>
<dbReference type="Pfam" id="PF03155">
    <property type="entry name" value="Alg6_Alg8"/>
    <property type="match status" value="1"/>
</dbReference>
<proteinExistence type="inferred from homology"/>
<accession>A0AA38P748</accession>
<evidence type="ECO:0000256" key="10">
    <source>
        <dbReference type="RuleBase" id="RU363110"/>
    </source>
</evidence>
<evidence type="ECO:0000256" key="8">
    <source>
        <dbReference type="ARBA" id="ARBA00022989"/>
    </source>
</evidence>
<organism evidence="12 13">
    <name type="scientific">Lentinula raphanica</name>
    <dbReference type="NCBI Taxonomy" id="153919"/>
    <lineage>
        <taxon>Eukaryota</taxon>
        <taxon>Fungi</taxon>
        <taxon>Dikarya</taxon>
        <taxon>Basidiomycota</taxon>
        <taxon>Agaricomycotina</taxon>
        <taxon>Agaricomycetes</taxon>
        <taxon>Agaricomycetidae</taxon>
        <taxon>Agaricales</taxon>
        <taxon>Marasmiineae</taxon>
        <taxon>Omphalotaceae</taxon>
        <taxon>Lentinula</taxon>
    </lineage>
</organism>
<keyword evidence="6 10" id="KW-0812">Transmembrane</keyword>
<feature type="compositionally biased region" description="Polar residues" evidence="11">
    <location>
        <begin position="664"/>
        <end position="673"/>
    </location>
</feature>
<feature type="transmembrane region" description="Helical" evidence="10">
    <location>
        <begin position="325"/>
        <end position="345"/>
    </location>
</feature>
<feature type="compositionally biased region" description="Low complexity" evidence="11">
    <location>
        <begin position="21"/>
        <end position="33"/>
    </location>
</feature>
<feature type="transmembrane region" description="Helical" evidence="10">
    <location>
        <begin position="577"/>
        <end position="600"/>
    </location>
</feature>
<evidence type="ECO:0000256" key="1">
    <source>
        <dbReference type="ARBA" id="ARBA00004477"/>
    </source>
</evidence>
<feature type="transmembrane region" description="Helical" evidence="10">
    <location>
        <begin position="292"/>
        <end position="318"/>
    </location>
</feature>
<comment type="similarity">
    <text evidence="3 10">Belongs to the ALG6/ALG8 glucosyltransferase family.</text>
</comment>
<comment type="pathway">
    <text evidence="2 10">Protein modification; protein glycosylation.</text>
</comment>
<feature type="compositionally biased region" description="Polar residues" evidence="11">
    <location>
        <begin position="10"/>
        <end position="20"/>
    </location>
</feature>
<dbReference type="Proteomes" id="UP001163846">
    <property type="component" value="Unassembled WGS sequence"/>
</dbReference>
<evidence type="ECO:0000256" key="4">
    <source>
        <dbReference type="ARBA" id="ARBA00022676"/>
    </source>
</evidence>
<name>A0AA38P748_9AGAR</name>
<feature type="transmembrane region" description="Helical" evidence="10">
    <location>
        <begin position="506"/>
        <end position="529"/>
    </location>
</feature>
<comment type="subcellular location">
    <subcellularLocation>
        <location evidence="1 10">Endoplasmic reticulum membrane</location>
        <topology evidence="1 10">Multi-pass membrane protein</topology>
    </subcellularLocation>
</comment>
<dbReference type="EMBL" id="MU806240">
    <property type="protein sequence ID" value="KAJ3837519.1"/>
    <property type="molecule type" value="Genomic_DNA"/>
</dbReference>
<comment type="caution">
    <text evidence="12">The sequence shown here is derived from an EMBL/GenBank/DDBJ whole genome shotgun (WGS) entry which is preliminary data.</text>
</comment>
<keyword evidence="7 10" id="KW-0256">Endoplasmic reticulum</keyword>
<feature type="transmembrane region" description="Helical" evidence="10">
    <location>
        <begin position="421"/>
        <end position="442"/>
    </location>
</feature>
<keyword evidence="5 10" id="KW-0808">Transferase</keyword>
<protein>
    <recommendedName>
        <fullName evidence="10">Alpha-1,3-glucosyltransferase</fullName>
        <ecNumber evidence="10">2.4.1.-</ecNumber>
    </recommendedName>
</protein>
<keyword evidence="4 10" id="KW-0328">Glycosyltransferase</keyword>
<feature type="region of interest" description="Disordered" evidence="11">
    <location>
        <begin position="456"/>
        <end position="475"/>
    </location>
</feature>
<feature type="compositionally biased region" description="Low complexity" evidence="11">
    <location>
        <begin position="703"/>
        <end position="722"/>
    </location>
</feature>
<feature type="transmembrane region" description="Helical" evidence="10">
    <location>
        <begin position="130"/>
        <end position="151"/>
    </location>
</feature>
<feature type="region of interest" description="Disordered" evidence="11">
    <location>
        <begin position="653"/>
        <end position="740"/>
    </location>
</feature>
<evidence type="ECO:0000256" key="7">
    <source>
        <dbReference type="ARBA" id="ARBA00022824"/>
    </source>
</evidence>
<feature type="transmembrane region" description="Helical" evidence="10">
    <location>
        <begin position="267"/>
        <end position="286"/>
    </location>
</feature>
<feature type="transmembrane region" description="Helical" evidence="10">
    <location>
        <begin position="351"/>
        <end position="371"/>
    </location>
</feature>
<keyword evidence="13" id="KW-1185">Reference proteome</keyword>
<sequence>MVDVPDSISHFPSKSSRKFPSQSFTRSSSTSTSAGNSLVINTSNIHLQSSSSQIIAPIPRRPFLESDASSWLHTPPLSPVSSRGISPTSTRALSPYTSLAGNGHERLSISDSGMGRRWIRWSHKRGMRTSLVVLIFLASVFLKLCLGVGSYSGQNTPPMYGDYEAQRHWMEITFHLPIHEWYSYDLHYWGLDYPPLTAYVSWLCGAVANIINPTWIALHSSRGIETVSSKLFMRLTVIIFDALIYVPAVLVFSQTWYGARSRRTQDLAFLMLILQPALFLIDFGHFQYNSVMLGLTIMAINFFATGHDLLGAASFVLSLGFKQMALYYAPAVGTYLLAKCVFLGPTDGSRLFVRLGCTTVATFILLFLPWIPPFSTSPALILDPISRIFPFARGLFEDKVANFWCASNVVIKWKTWIAQEMLVKVAAVLTLLGFLPSVIVMGKTAWELKVWNGSAETGSNSNEHTQNSNQEESSSHTPILSLLPYALINSSMSFFLFSFQVHEKTILLPLMPLMLLFAGATPGSEVYSWGALGSNVAVFSMWPLLQKDGLALPYFALLVLWNRVIGHNPIRLISTAFPFNSLVHLFSAAVYTAIIFLHLLEPLITPPARYPDLFPVLNVLVSTPVFVCLWLWSIKCCIQVGWARSGPSDLVKPDGEPRHAKLSTAASDASQRRPSFIAKPQGDRTRAISLGPAQGKRLRRSSTHSAAGSASSAIGPSPSSLSRRTTGGILVEGHVEASSQ</sequence>